<feature type="compositionally biased region" description="Basic and acidic residues" evidence="1">
    <location>
        <begin position="17"/>
        <end position="32"/>
    </location>
</feature>
<dbReference type="PANTHER" id="PTHR37844">
    <property type="entry name" value="SER/THR PROTEIN PHOSPHATASE SUPERFAMILY (AFU_ORTHOLOGUE AFUA_1G14840)"/>
    <property type="match status" value="1"/>
</dbReference>
<dbReference type="Proteomes" id="UP001152300">
    <property type="component" value="Unassembled WGS sequence"/>
</dbReference>
<reference evidence="2" key="1">
    <citation type="submission" date="2022-11" db="EMBL/GenBank/DDBJ databases">
        <title>Genome Resource of Sclerotinia nivalis Strain SnTB1, a Plant Pathogen Isolated from American Ginseng.</title>
        <authorList>
            <person name="Fan S."/>
        </authorList>
    </citation>
    <scope>NUCLEOTIDE SEQUENCE</scope>
    <source>
        <strain evidence="2">SnTB1</strain>
    </source>
</reference>
<keyword evidence="3" id="KW-1185">Reference proteome</keyword>
<gene>
    <name evidence="2" type="ORF">OCU04_001363</name>
</gene>
<sequence>MPPSKSGTSDPTQTATKPRDFSKGAKHGSDVIDGCKTKEYDHSMIETTMPQLDSRDVWVWGHTHWNEQVYGKIRHGGMRFECNQRGNVIGTPKDYHPKPEGSFVPNKVIWV</sequence>
<proteinExistence type="predicted"/>
<dbReference type="PANTHER" id="PTHR37844:SF2">
    <property type="entry name" value="SER_THR PROTEIN PHOSPHATASE SUPERFAMILY (AFU_ORTHOLOGUE AFUA_1G14840)"/>
    <property type="match status" value="1"/>
</dbReference>
<feature type="compositionally biased region" description="Polar residues" evidence="1">
    <location>
        <begin position="1"/>
        <end position="16"/>
    </location>
</feature>
<name>A0A9X0DR19_9HELO</name>
<accession>A0A9X0DR19</accession>
<comment type="caution">
    <text evidence="2">The sequence shown here is derived from an EMBL/GenBank/DDBJ whole genome shotgun (WGS) entry which is preliminary data.</text>
</comment>
<evidence type="ECO:0000256" key="1">
    <source>
        <dbReference type="SAM" id="MobiDB-lite"/>
    </source>
</evidence>
<dbReference type="OrthoDB" id="550558at2759"/>
<feature type="region of interest" description="Disordered" evidence="1">
    <location>
        <begin position="1"/>
        <end position="32"/>
    </location>
</feature>
<evidence type="ECO:0000313" key="2">
    <source>
        <dbReference type="EMBL" id="KAJ8071012.1"/>
    </source>
</evidence>
<protein>
    <submittedName>
        <fullName evidence="2">Uncharacterized protein</fullName>
    </submittedName>
</protein>
<dbReference type="EMBL" id="JAPEIS010000001">
    <property type="protein sequence ID" value="KAJ8071012.1"/>
    <property type="molecule type" value="Genomic_DNA"/>
</dbReference>
<dbReference type="AlphaFoldDB" id="A0A9X0DR19"/>
<evidence type="ECO:0000313" key="3">
    <source>
        <dbReference type="Proteomes" id="UP001152300"/>
    </source>
</evidence>
<organism evidence="2 3">
    <name type="scientific">Sclerotinia nivalis</name>
    <dbReference type="NCBI Taxonomy" id="352851"/>
    <lineage>
        <taxon>Eukaryota</taxon>
        <taxon>Fungi</taxon>
        <taxon>Dikarya</taxon>
        <taxon>Ascomycota</taxon>
        <taxon>Pezizomycotina</taxon>
        <taxon>Leotiomycetes</taxon>
        <taxon>Helotiales</taxon>
        <taxon>Sclerotiniaceae</taxon>
        <taxon>Sclerotinia</taxon>
    </lineage>
</organism>